<evidence type="ECO:0000313" key="3">
    <source>
        <dbReference type="Proteomes" id="UP000192796"/>
    </source>
</evidence>
<proteinExistence type="predicted"/>
<dbReference type="Proteomes" id="UP000192796">
    <property type="component" value="Unassembled WGS sequence"/>
</dbReference>
<dbReference type="STRING" id="1703345.A3860_20190"/>
<organism evidence="2 3">
    <name type="scientific">Niastella vici</name>
    <dbReference type="NCBI Taxonomy" id="1703345"/>
    <lineage>
        <taxon>Bacteria</taxon>
        <taxon>Pseudomonadati</taxon>
        <taxon>Bacteroidota</taxon>
        <taxon>Chitinophagia</taxon>
        <taxon>Chitinophagales</taxon>
        <taxon>Chitinophagaceae</taxon>
        <taxon>Niastella</taxon>
    </lineage>
</organism>
<protein>
    <recommendedName>
        <fullName evidence="1">DUF4466 domain-containing protein</fullName>
    </recommendedName>
</protein>
<gene>
    <name evidence="2" type="ORF">A3860_20190</name>
</gene>
<comment type="caution">
    <text evidence="2">The sequence shown here is derived from an EMBL/GenBank/DDBJ whole genome shotgun (WGS) entry which is preliminary data.</text>
</comment>
<dbReference type="AlphaFoldDB" id="A0A1V9G1E9"/>
<feature type="domain" description="DUF4466" evidence="1">
    <location>
        <begin position="27"/>
        <end position="330"/>
    </location>
</feature>
<dbReference type="CDD" id="cd12106">
    <property type="entry name" value="PARMER_03128_N"/>
    <property type="match status" value="1"/>
</dbReference>
<sequence>MQLQSTYIRDTFLLTALLLIMAGCKKKDYELPVPKDVLQNDCIKRTQGPNIVGQTIEFAYAMAILAEKGKLVSAHVEATIDGAAGTWMENKSYYTNNSGVDVGITVGSTSVTTKNITTVSFSKDTNAATLRYYYIIPDAARGQSVSFTFSAESSNGETVSYKMGPYTIAKMDMKRNIAVSDGNLAYISIADMTAYNATDAAAKAGSIDLVYLYRNLTTSAFNHALVSPAADAQYLPGITLPGGVNRSTNERKAFNLQDYNLAQLQYGIYIDDLDFQQLNMSNEPNYAINLKQEAGVWVETADHKYRAYIYFNSANNTSKSAVLSIKRYAM</sequence>
<dbReference type="Pfam" id="PF14725">
    <property type="entry name" value="DUF4466"/>
    <property type="match status" value="1"/>
</dbReference>
<dbReference type="CDD" id="cd07472">
    <property type="entry name" value="HmuY_like"/>
    <property type="match status" value="1"/>
</dbReference>
<dbReference type="RefSeq" id="WP_081146912.1">
    <property type="nucleotide sequence ID" value="NZ_LVYD01000042.1"/>
</dbReference>
<dbReference type="EMBL" id="LVYD01000042">
    <property type="protein sequence ID" value="OQP64296.1"/>
    <property type="molecule type" value="Genomic_DNA"/>
</dbReference>
<dbReference type="OrthoDB" id="1045786at2"/>
<name>A0A1V9G1E9_9BACT</name>
<dbReference type="Gene3D" id="2.60.40.3550">
    <property type="entry name" value="Domain of unknown function DUF4466"/>
    <property type="match status" value="1"/>
</dbReference>
<reference evidence="2 3" key="1">
    <citation type="submission" date="2016-03" db="EMBL/GenBank/DDBJ databases">
        <title>Niastella vici sp. nov., isolated from farmland soil.</title>
        <authorList>
            <person name="Chen L."/>
            <person name="Wang D."/>
            <person name="Yang S."/>
            <person name="Wang G."/>
        </authorList>
    </citation>
    <scope>NUCLEOTIDE SEQUENCE [LARGE SCALE GENOMIC DNA]</scope>
    <source>
        <strain evidence="2 3">DJ57</strain>
    </source>
</reference>
<evidence type="ECO:0000313" key="2">
    <source>
        <dbReference type="EMBL" id="OQP64296.1"/>
    </source>
</evidence>
<dbReference type="InterPro" id="IPR041873">
    <property type="entry name" value="PARMER_03128_N"/>
</dbReference>
<keyword evidence="3" id="KW-1185">Reference proteome</keyword>
<dbReference type="InterPro" id="IPR028072">
    <property type="entry name" value="DUF4466"/>
</dbReference>
<evidence type="ECO:0000259" key="1">
    <source>
        <dbReference type="Pfam" id="PF14725"/>
    </source>
</evidence>
<accession>A0A1V9G1E9</accession>